<dbReference type="EMBL" id="QBIY01004663">
    <property type="protein sequence ID" value="RXN38642.1"/>
    <property type="molecule type" value="Genomic_DNA"/>
</dbReference>
<protein>
    <submittedName>
        <fullName evidence="2">Transposase domain-containing protein</fullName>
    </submittedName>
</protein>
<name>A0A498P203_LABRO</name>
<evidence type="ECO:0000313" key="3">
    <source>
        <dbReference type="Proteomes" id="UP000290572"/>
    </source>
</evidence>
<keyword evidence="3" id="KW-1185">Reference proteome</keyword>
<dbReference type="Proteomes" id="UP000290572">
    <property type="component" value="Unassembled WGS sequence"/>
</dbReference>
<evidence type="ECO:0000256" key="1">
    <source>
        <dbReference type="SAM" id="MobiDB-lite"/>
    </source>
</evidence>
<feature type="region of interest" description="Disordered" evidence="1">
    <location>
        <begin position="593"/>
        <end position="632"/>
    </location>
</feature>
<sequence length="732" mass="83607">MAPTSLSTFLQQWATKHLIKHNASEDLLRGLKQNGHPELPSTARTLLKTPRHITSVVKSGMECVHFNLRENLLEQLQRYPREITDGATTVELSFNIDGLPLFKSSKTHLWPILCAIHLPPISVFPVTLTLGPTKPTNLDFMEEAIKDIQELLDNGLDGKEIKIRCVVCDAPARAMVKKIKQYSGYYRCNKCTQKGTWVAGRMTYPEVDNLTSRSNDTFRAEMTRRQENEEMPVSPFLSLPLDMVEQFPIDYMHQACLGVMKKLLTVWVRGDRKVRMSAGQISNVTQRLLSLQKAIPSCFARKPRHLEDIDRWKATELRQFAVYTGKIVLKGILADQLYDHFMVFSVALSLLLCPTLAVEHNAYSKELMKYFIEKTGELYGEHFTVYNVHSMLHLPEEALAFGSLDACSGFPFENYLGKLKRLVRSGKQPLTQVVKRLVEMPKSPLSVEASKPKFKRPNNAFILHEGKCCEAIEEREESDDSGCQMLLCKLFEKTEALFRDPCDSRILGCFKVQSRHAVMKLIPERQLTRQAIMGAFCYWTFTNTRKLVKNCTLPDKATWRRCLLKKVWLKTDSYTKGLQKCRRVVETSNVETEDCSTANKKRAHKKPPRFLSETDSSSDAEDSLQESQLPSVSRPLEVASQLLIEEPQYSDSATKSYRTKALQKLQEIAENQQDILAMQRRILAAAAVTMTEDDVEFLENGPCQTVEELQILDRELENKEKRAKMVIHMQDT</sequence>
<comment type="caution">
    <text evidence="2">The sequence shown here is derived from an EMBL/GenBank/DDBJ whole genome shotgun (WGS) entry which is preliminary data.</text>
</comment>
<feature type="compositionally biased region" description="Basic residues" evidence="1">
    <location>
        <begin position="599"/>
        <end position="608"/>
    </location>
</feature>
<reference evidence="2 3" key="1">
    <citation type="submission" date="2018-03" db="EMBL/GenBank/DDBJ databases">
        <title>Draft genome sequence of Rohu Carp (Labeo rohita).</title>
        <authorList>
            <person name="Das P."/>
            <person name="Kushwaha B."/>
            <person name="Joshi C.G."/>
            <person name="Kumar D."/>
            <person name="Nagpure N.S."/>
            <person name="Sahoo L."/>
            <person name="Das S.P."/>
            <person name="Bit A."/>
            <person name="Patnaik S."/>
            <person name="Meher P.K."/>
            <person name="Jayasankar P."/>
            <person name="Koringa P.G."/>
            <person name="Patel N.V."/>
            <person name="Hinsu A.T."/>
            <person name="Kumar R."/>
            <person name="Pandey M."/>
            <person name="Agarwal S."/>
            <person name="Srivastava S."/>
            <person name="Singh M."/>
            <person name="Iquebal M.A."/>
            <person name="Jaiswal S."/>
            <person name="Angadi U.B."/>
            <person name="Kumar N."/>
            <person name="Raza M."/>
            <person name="Shah T.M."/>
            <person name="Rai A."/>
            <person name="Jena J.K."/>
        </authorList>
    </citation>
    <scope>NUCLEOTIDE SEQUENCE [LARGE SCALE GENOMIC DNA]</scope>
    <source>
        <strain evidence="2">DASCIFA01</strain>
        <tissue evidence="2">Testis</tissue>
    </source>
</reference>
<organism evidence="2 3">
    <name type="scientific">Labeo rohita</name>
    <name type="common">Indian major carp</name>
    <name type="synonym">Cyprinus rohita</name>
    <dbReference type="NCBI Taxonomy" id="84645"/>
    <lineage>
        <taxon>Eukaryota</taxon>
        <taxon>Metazoa</taxon>
        <taxon>Chordata</taxon>
        <taxon>Craniata</taxon>
        <taxon>Vertebrata</taxon>
        <taxon>Euteleostomi</taxon>
        <taxon>Actinopterygii</taxon>
        <taxon>Neopterygii</taxon>
        <taxon>Teleostei</taxon>
        <taxon>Ostariophysi</taxon>
        <taxon>Cypriniformes</taxon>
        <taxon>Cyprinidae</taxon>
        <taxon>Labeoninae</taxon>
        <taxon>Labeonini</taxon>
        <taxon>Labeo</taxon>
    </lineage>
</organism>
<evidence type="ECO:0000313" key="2">
    <source>
        <dbReference type="EMBL" id="RXN38642.1"/>
    </source>
</evidence>
<gene>
    <name evidence="2" type="ORF">ROHU_000942</name>
</gene>
<accession>A0A498P203</accession>
<dbReference type="AlphaFoldDB" id="A0A498P203"/>
<dbReference type="PANTHER" id="PTHR33053">
    <property type="entry name" value="PROTEIN, PUTATIVE-RELATED"/>
    <property type="match status" value="1"/>
</dbReference>
<dbReference type="STRING" id="84645.A0A498P203"/>
<proteinExistence type="predicted"/>